<dbReference type="Proteomes" id="UP001156694">
    <property type="component" value="Unassembled WGS sequence"/>
</dbReference>
<dbReference type="EC" id="2.7.13.3" evidence="2"/>
<dbReference type="InterPro" id="IPR011712">
    <property type="entry name" value="Sig_transdc_His_kin_sub3_dim/P"/>
</dbReference>
<dbReference type="PROSITE" id="PS50109">
    <property type="entry name" value="HIS_KIN"/>
    <property type="match status" value="1"/>
</dbReference>
<evidence type="ECO:0000256" key="8">
    <source>
        <dbReference type="ARBA" id="ARBA00023012"/>
    </source>
</evidence>
<evidence type="ECO:0000256" key="1">
    <source>
        <dbReference type="ARBA" id="ARBA00000085"/>
    </source>
</evidence>
<dbReference type="SMART" id="SM00065">
    <property type="entry name" value="GAF"/>
    <property type="match status" value="1"/>
</dbReference>
<keyword evidence="6" id="KW-0418">Kinase</keyword>
<dbReference type="EMBL" id="BSNN01000008">
    <property type="protein sequence ID" value="GLQ36173.1"/>
    <property type="molecule type" value="Genomic_DNA"/>
</dbReference>
<dbReference type="RefSeq" id="WP_284379755.1">
    <property type="nucleotide sequence ID" value="NZ_BSNN01000008.1"/>
</dbReference>
<evidence type="ECO:0000256" key="4">
    <source>
        <dbReference type="ARBA" id="ARBA00022679"/>
    </source>
</evidence>
<sequence>MKKETGYVHVKAPQEGACAVMPNKAEALDCYLSIARAIAGPTDYELVLENFASRLRALISHDHLDIVLLLATGTQVCYEARMHTSWNHTQAPAKPTEESPIRDVLRGDADYIITDDAWTDPVFHFEGSDSKPIFEANLRSRIVVPLRVQGELIGSLAISSHKKNFYSEEMVVLAQGAADLVAAYLFALERGKEAKNSAIAELEATGRERTLRIGALRLTEGMERERQRLGMDLHDQTLADLARIRRRMSRVEGGSKAAMDEIAAIQKQLDHCLDEVRGIVEDMKPGVLQLFGFAEAVDAHLQRCNKNMHRPVEMHVEDASHGKLDDLQDTVRTALYRIVQEAVNNALKHAECGRIEVRIAHEGRDISVTIDDNGKGIQDTELQSHSGIGNIKTRADLISAKVHFERLQNPVGTRVRITVPATAGQPDYDAP</sequence>
<gene>
    <name evidence="10" type="ORF">GCM10007939_24570</name>
</gene>
<dbReference type="Gene3D" id="3.30.450.40">
    <property type="match status" value="1"/>
</dbReference>
<dbReference type="CDD" id="cd16917">
    <property type="entry name" value="HATPase_UhpB-NarQ-NarX-like"/>
    <property type="match status" value="1"/>
</dbReference>
<evidence type="ECO:0000256" key="2">
    <source>
        <dbReference type="ARBA" id="ARBA00012438"/>
    </source>
</evidence>
<dbReference type="InterPro" id="IPR003018">
    <property type="entry name" value="GAF"/>
</dbReference>
<dbReference type="PANTHER" id="PTHR24421:SF10">
    <property type="entry name" value="NITRATE_NITRITE SENSOR PROTEIN NARQ"/>
    <property type="match status" value="1"/>
</dbReference>
<dbReference type="Gene3D" id="3.30.565.10">
    <property type="entry name" value="Histidine kinase-like ATPase, C-terminal domain"/>
    <property type="match status" value="1"/>
</dbReference>
<dbReference type="InterPro" id="IPR036890">
    <property type="entry name" value="HATPase_C_sf"/>
</dbReference>
<dbReference type="SUPFAM" id="SSF55874">
    <property type="entry name" value="ATPase domain of HSP90 chaperone/DNA topoisomerase II/histidine kinase"/>
    <property type="match status" value="1"/>
</dbReference>
<evidence type="ECO:0000313" key="11">
    <source>
        <dbReference type="Proteomes" id="UP001156694"/>
    </source>
</evidence>
<evidence type="ECO:0000259" key="9">
    <source>
        <dbReference type="PROSITE" id="PS50109"/>
    </source>
</evidence>
<dbReference type="InterPro" id="IPR003594">
    <property type="entry name" value="HATPase_dom"/>
</dbReference>
<feature type="domain" description="Histidine kinase" evidence="9">
    <location>
        <begin position="335"/>
        <end position="423"/>
    </location>
</feature>
<evidence type="ECO:0000256" key="7">
    <source>
        <dbReference type="ARBA" id="ARBA00022840"/>
    </source>
</evidence>
<evidence type="ECO:0000256" key="6">
    <source>
        <dbReference type="ARBA" id="ARBA00022777"/>
    </source>
</evidence>
<protein>
    <recommendedName>
        <fullName evidence="2">histidine kinase</fullName>
        <ecNumber evidence="2">2.7.13.3</ecNumber>
    </recommendedName>
</protein>
<dbReference type="SUPFAM" id="SSF55781">
    <property type="entry name" value="GAF domain-like"/>
    <property type="match status" value="1"/>
</dbReference>
<keyword evidence="3" id="KW-0597">Phosphoprotein</keyword>
<comment type="catalytic activity">
    <reaction evidence="1">
        <text>ATP + protein L-histidine = ADP + protein N-phospho-L-histidine.</text>
        <dbReference type="EC" id="2.7.13.3"/>
    </reaction>
</comment>
<accession>A0ABQ5VXK3</accession>
<comment type="caution">
    <text evidence="10">The sequence shown here is derived from an EMBL/GenBank/DDBJ whole genome shotgun (WGS) entry which is preliminary data.</text>
</comment>
<keyword evidence="8" id="KW-0902">Two-component regulatory system</keyword>
<dbReference type="InterPro" id="IPR005467">
    <property type="entry name" value="His_kinase_dom"/>
</dbReference>
<reference evidence="11" key="1">
    <citation type="journal article" date="2019" name="Int. J. Syst. Evol. Microbiol.">
        <title>The Global Catalogue of Microorganisms (GCM) 10K type strain sequencing project: providing services to taxonomists for standard genome sequencing and annotation.</title>
        <authorList>
            <consortium name="The Broad Institute Genomics Platform"/>
            <consortium name="The Broad Institute Genome Sequencing Center for Infectious Disease"/>
            <person name="Wu L."/>
            <person name="Ma J."/>
        </authorList>
    </citation>
    <scope>NUCLEOTIDE SEQUENCE [LARGE SCALE GENOMIC DNA]</scope>
    <source>
        <strain evidence="11">NBRC 110140</strain>
    </source>
</reference>
<keyword evidence="7" id="KW-0067">ATP-binding</keyword>
<keyword evidence="5" id="KW-0547">Nucleotide-binding</keyword>
<keyword evidence="4" id="KW-0808">Transferase</keyword>
<dbReference type="InterPro" id="IPR029016">
    <property type="entry name" value="GAF-like_dom_sf"/>
</dbReference>
<dbReference type="PANTHER" id="PTHR24421">
    <property type="entry name" value="NITRATE/NITRITE SENSOR PROTEIN NARX-RELATED"/>
    <property type="match status" value="1"/>
</dbReference>
<dbReference type="Pfam" id="PF07730">
    <property type="entry name" value="HisKA_3"/>
    <property type="match status" value="1"/>
</dbReference>
<proteinExistence type="predicted"/>
<dbReference type="SMART" id="SM00387">
    <property type="entry name" value="HATPase_c"/>
    <property type="match status" value="1"/>
</dbReference>
<dbReference type="InterPro" id="IPR050482">
    <property type="entry name" value="Sensor_HK_TwoCompSys"/>
</dbReference>
<keyword evidence="11" id="KW-1185">Reference proteome</keyword>
<evidence type="ECO:0000256" key="3">
    <source>
        <dbReference type="ARBA" id="ARBA00022553"/>
    </source>
</evidence>
<dbReference type="Pfam" id="PF01590">
    <property type="entry name" value="GAF"/>
    <property type="match status" value="1"/>
</dbReference>
<evidence type="ECO:0000256" key="5">
    <source>
        <dbReference type="ARBA" id="ARBA00022741"/>
    </source>
</evidence>
<organism evidence="10 11">
    <name type="scientific">Amylibacter marinus</name>
    <dbReference type="NCBI Taxonomy" id="1475483"/>
    <lineage>
        <taxon>Bacteria</taxon>
        <taxon>Pseudomonadati</taxon>
        <taxon>Pseudomonadota</taxon>
        <taxon>Alphaproteobacteria</taxon>
        <taxon>Rhodobacterales</taxon>
        <taxon>Paracoccaceae</taxon>
        <taxon>Amylibacter</taxon>
    </lineage>
</organism>
<evidence type="ECO:0000313" key="10">
    <source>
        <dbReference type="EMBL" id="GLQ36173.1"/>
    </source>
</evidence>
<name>A0ABQ5VXK3_9RHOB</name>
<dbReference type="Pfam" id="PF02518">
    <property type="entry name" value="HATPase_c"/>
    <property type="match status" value="1"/>
</dbReference>